<keyword evidence="3" id="KW-0067">ATP-binding</keyword>
<evidence type="ECO:0000256" key="2">
    <source>
        <dbReference type="ARBA" id="ARBA00022741"/>
    </source>
</evidence>
<dbReference type="GO" id="GO:0005737">
    <property type="term" value="C:cytoplasm"/>
    <property type="evidence" value="ECO:0007669"/>
    <property type="project" value="TreeGrafter"/>
</dbReference>
<evidence type="ECO:0000313" key="8">
    <source>
        <dbReference type="EMBL" id="SAM62014.1"/>
    </source>
</evidence>
<dbReference type="SUPFAM" id="SSF55681">
    <property type="entry name" value="Class II aaRS and biotin synthetases"/>
    <property type="match status" value="1"/>
</dbReference>
<evidence type="ECO:0000313" key="9">
    <source>
        <dbReference type="Proteomes" id="UP000190837"/>
    </source>
</evidence>
<keyword evidence="2" id="KW-0547">Nucleotide-binding</keyword>
<sequence length="314" mass="33769">MPDALLSVLADLRPWPLAALARALACDESTIRAQLAELQTRGIVPLEETAAGWQIRPALDLLDAAWLARACSAAAVQVLTITDSTNSALARQSPRANGDAILAEYQSAGRGRRGRTWQSPFAGQIILSMSWHYPEPHDTAALSIALGIAAAEALRAADYPVQLKWPNDLYLHGRKLGGILLETALNSSGAHTIAGIGINLLPPPNPGQPVASLSECGTIARNPLTAALINRWREAFARHPADRPALPARWHALDTYADRAVCLHRAHDTLCGTNRGIDEQGRLLLETTDGISAYSEGETRLRPQLLSPPTQEQP</sequence>
<dbReference type="Gene3D" id="3.30.930.10">
    <property type="entry name" value="Bira Bifunctional Protein, Domain 2"/>
    <property type="match status" value="1"/>
</dbReference>
<dbReference type="NCBIfam" id="TIGR00121">
    <property type="entry name" value="birA_ligase"/>
    <property type="match status" value="1"/>
</dbReference>
<dbReference type="AlphaFoldDB" id="A0A1C3H3I1"/>
<evidence type="ECO:0000256" key="1">
    <source>
        <dbReference type="ARBA" id="ARBA00022598"/>
    </source>
</evidence>
<dbReference type="InterPro" id="IPR004408">
    <property type="entry name" value="Biotin_CoA_COase_ligase"/>
</dbReference>
<keyword evidence="4" id="KW-0092">Biotin</keyword>
<protein>
    <recommendedName>
        <fullName evidence="5">biotin--[biotin carboxyl-carrier protein] ligase</fullName>
        <ecNumber evidence="5">6.3.4.15</ecNumber>
    </recommendedName>
</protein>
<dbReference type="PANTHER" id="PTHR12835:SF5">
    <property type="entry name" value="BIOTIN--PROTEIN LIGASE"/>
    <property type="match status" value="1"/>
</dbReference>
<dbReference type="Proteomes" id="UP000190837">
    <property type="component" value="Unassembled WGS sequence"/>
</dbReference>
<evidence type="ECO:0000256" key="4">
    <source>
        <dbReference type="ARBA" id="ARBA00023267"/>
    </source>
</evidence>
<dbReference type="GO" id="GO:0004077">
    <property type="term" value="F:biotin--[biotin carboxyl-carrier protein] ligase activity"/>
    <property type="evidence" value="ECO:0007669"/>
    <property type="project" value="UniProtKB-EC"/>
</dbReference>
<proteinExistence type="predicted"/>
<dbReference type="EC" id="6.3.4.15" evidence="5"/>
<gene>
    <name evidence="8" type="ORF">CHUV0807_0964</name>
</gene>
<evidence type="ECO:0000256" key="5">
    <source>
        <dbReference type="ARBA" id="ARBA00024227"/>
    </source>
</evidence>
<name>A0A1C3H3I1_9GAMM</name>
<dbReference type="SUPFAM" id="SSF50037">
    <property type="entry name" value="C-terminal domain of transcriptional repressors"/>
    <property type="match status" value="1"/>
</dbReference>
<feature type="domain" description="BPL/LPL catalytic" evidence="7">
    <location>
        <begin position="62"/>
        <end position="244"/>
    </location>
</feature>
<reference evidence="9" key="1">
    <citation type="submission" date="2016-04" db="EMBL/GenBank/DDBJ databases">
        <authorList>
            <person name="Tagini F."/>
        </authorList>
    </citation>
    <scope>NUCLEOTIDE SEQUENCE [LARGE SCALE GENOMIC DNA]</scope>
    <source>
        <strain evidence="9">CHUV0807</strain>
    </source>
</reference>
<accession>A0A1C3H3I1</accession>
<dbReference type="InterPro" id="IPR045864">
    <property type="entry name" value="aa-tRNA-synth_II/BPL/LPL"/>
</dbReference>
<dbReference type="CDD" id="cd16442">
    <property type="entry name" value="BPL"/>
    <property type="match status" value="1"/>
</dbReference>
<dbReference type="Pfam" id="PF03099">
    <property type="entry name" value="BPL_LplA_LipB"/>
    <property type="match status" value="1"/>
</dbReference>
<dbReference type="InterPro" id="IPR008988">
    <property type="entry name" value="Transcriptional_repressor_C"/>
</dbReference>
<dbReference type="EMBL" id="FKLO01000038">
    <property type="protein sequence ID" value="SAM62014.1"/>
    <property type="molecule type" value="Genomic_DNA"/>
</dbReference>
<evidence type="ECO:0000256" key="3">
    <source>
        <dbReference type="ARBA" id="ARBA00022840"/>
    </source>
</evidence>
<dbReference type="GO" id="GO:0005524">
    <property type="term" value="F:ATP binding"/>
    <property type="evidence" value="ECO:0007669"/>
    <property type="project" value="UniProtKB-KW"/>
</dbReference>
<evidence type="ECO:0000259" key="7">
    <source>
        <dbReference type="PROSITE" id="PS51733"/>
    </source>
</evidence>
<dbReference type="PANTHER" id="PTHR12835">
    <property type="entry name" value="BIOTIN PROTEIN LIGASE"/>
    <property type="match status" value="1"/>
</dbReference>
<dbReference type="RefSeq" id="WP_079540096.1">
    <property type="nucleotide sequence ID" value="NZ_FKLO01000038.1"/>
</dbReference>
<evidence type="ECO:0000256" key="6">
    <source>
        <dbReference type="ARBA" id="ARBA00047846"/>
    </source>
</evidence>
<comment type="catalytic activity">
    <reaction evidence="6">
        <text>biotin + L-lysyl-[protein] + ATP = N(6)-biotinyl-L-lysyl-[protein] + AMP + diphosphate + H(+)</text>
        <dbReference type="Rhea" id="RHEA:11756"/>
        <dbReference type="Rhea" id="RHEA-COMP:9752"/>
        <dbReference type="Rhea" id="RHEA-COMP:10505"/>
        <dbReference type="ChEBI" id="CHEBI:15378"/>
        <dbReference type="ChEBI" id="CHEBI:29969"/>
        <dbReference type="ChEBI" id="CHEBI:30616"/>
        <dbReference type="ChEBI" id="CHEBI:33019"/>
        <dbReference type="ChEBI" id="CHEBI:57586"/>
        <dbReference type="ChEBI" id="CHEBI:83144"/>
        <dbReference type="ChEBI" id="CHEBI:456215"/>
        <dbReference type="EC" id="6.3.4.15"/>
    </reaction>
</comment>
<dbReference type="InterPro" id="IPR004143">
    <property type="entry name" value="BPL_LPL_catalytic"/>
</dbReference>
<keyword evidence="1 8" id="KW-0436">Ligase</keyword>
<dbReference type="InterPro" id="IPR003142">
    <property type="entry name" value="BPL_C"/>
</dbReference>
<organism evidence="8 9">
    <name type="scientific">Cardiobacterium hominis</name>
    <dbReference type="NCBI Taxonomy" id="2718"/>
    <lineage>
        <taxon>Bacteria</taxon>
        <taxon>Pseudomonadati</taxon>
        <taxon>Pseudomonadota</taxon>
        <taxon>Gammaproteobacteria</taxon>
        <taxon>Cardiobacteriales</taxon>
        <taxon>Cardiobacteriaceae</taxon>
        <taxon>Cardiobacterium</taxon>
    </lineage>
</organism>
<dbReference type="Pfam" id="PF02237">
    <property type="entry name" value="BPL_C"/>
    <property type="match status" value="1"/>
</dbReference>
<dbReference type="Gene3D" id="2.30.30.100">
    <property type="match status" value="1"/>
</dbReference>
<dbReference type="PROSITE" id="PS51733">
    <property type="entry name" value="BPL_LPL_CATALYTIC"/>
    <property type="match status" value="1"/>
</dbReference>